<keyword evidence="3" id="KW-1185">Reference proteome</keyword>
<organism evidence="2 3">
    <name type="scientific">Helianthus annuus</name>
    <name type="common">Common sunflower</name>
    <dbReference type="NCBI Taxonomy" id="4232"/>
    <lineage>
        <taxon>Eukaryota</taxon>
        <taxon>Viridiplantae</taxon>
        <taxon>Streptophyta</taxon>
        <taxon>Embryophyta</taxon>
        <taxon>Tracheophyta</taxon>
        <taxon>Spermatophyta</taxon>
        <taxon>Magnoliopsida</taxon>
        <taxon>eudicotyledons</taxon>
        <taxon>Gunneridae</taxon>
        <taxon>Pentapetalae</taxon>
        <taxon>asterids</taxon>
        <taxon>campanulids</taxon>
        <taxon>Asterales</taxon>
        <taxon>Asteraceae</taxon>
        <taxon>Asteroideae</taxon>
        <taxon>Heliantheae alliance</taxon>
        <taxon>Heliantheae</taxon>
        <taxon>Helianthus</taxon>
    </lineage>
</organism>
<dbReference type="AlphaFoldDB" id="A0A9K3JWQ7"/>
<dbReference type="Gramene" id="mRNA:HanXRQr2_Chr01g0026311">
    <property type="protein sequence ID" value="CDS:HanXRQr2_Chr01g0026311.1"/>
    <property type="gene ID" value="HanXRQr2_Chr01g0026311"/>
</dbReference>
<evidence type="ECO:0000313" key="2">
    <source>
        <dbReference type="EMBL" id="KAF5822423.1"/>
    </source>
</evidence>
<proteinExistence type="predicted"/>
<comment type="caution">
    <text evidence="2">The sequence shown here is derived from an EMBL/GenBank/DDBJ whole genome shotgun (WGS) entry which is preliminary data.</text>
</comment>
<reference evidence="2" key="1">
    <citation type="journal article" date="2017" name="Nature">
        <title>The sunflower genome provides insights into oil metabolism, flowering and Asterid evolution.</title>
        <authorList>
            <person name="Badouin H."/>
            <person name="Gouzy J."/>
            <person name="Grassa C.J."/>
            <person name="Murat F."/>
            <person name="Staton S.E."/>
            <person name="Cottret L."/>
            <person name="Lelandais-Briere C."/>
            <person name="Owens G.L."/>
            <person name="Carrere S."/>
            <person name="Mayjonade B."/>
            <person name="Legrand L."/>
            <person name="Gill N."/>
            <person name="Kane N.C."/>
            <person name="Bowers J.E."/>
            <person name="Hubner S."/>
            <person name="Bellec A."/>
            <person name="Berard A."/>
            <person name="Berges H."/>
            <person name="Blanchet N."/>
            <person name="Boniface M.C."/>
            <person name="Brunel D."/>
            <person name="Catrice O."/>
            <person name="Chaidir N."/>
            <person name="Claudel C."/>
            <person name="Donnadieu C."/>
            <person name="Faraut T."/>
            <person name="Fievet G."/>
            <person name="Helmstetter N."/>
            <person name="King M."/>
            <person name="Knapp S.J."/>
            <person name="Lai Z."/>
            <person name="Le Paslier M.C."/>
            <person name="Lippi Y."/>
            <person name="Lorenzon L."/>
            <person name="Mandel J.R."/>
            <person name="Marage G."/>
            <person name="Marchand G."/>
            <person name="Marquand E."/>
            <person name="Bret-Mestries E."/>
            <person name="Morien E."/>
            <person name="Nambeesan S."/>
            <person name="Nguyen T."/>
            <person name="Pegot-Espagnet P."/>
            <person name="Pouilly N."/>
            <person name="Raftis F."/>
            <person name="Sallet E."/>
            <person name="Schiex T."/>
            <person name="Thomas J."/>
            <person name="Vandecasteele C."/>
            <person name="Vares D."/>
            <person name="Vear F."/>
            <person name="Vautrin S."/>
            <person name="Crespi M."/>
            <person name="Mangin B."/>
            <person name="Burke J.M."/>
            <person name="Salse J."/>
            <person name="Munos S."/>
            <person name="Vincourt P."/>
            <person name="Rieseberg L.H."/>
            <person name="Langlade N.B."/>
        </authorList>
    </citation>
    <scope>NUCLEOTIDE SEQUENCE</scope>
    <source>
        <tissue evidence="2">Leaves</tissue>
    </source>
</reference>
<accession>A0A9K3JWQ7</accession>
<protein>
    <submittedName>
        <fullName evidence="2">Uncharacterized protein</fullName>
    </submittedName>
</protein>
<keyword evidence="1" id="KW-0732">Signal</keyword>
<dbReference type="EMBL" id="MNCJ02000316">
    <property type="protein sequence ID" value="KAF5822423.1"/>
    <property type="molecule type" value="Genomic_DNA"/>
</dbReference>
<reference evidence="2" key="2">
    <citation type="submission" date="2020-06" db="EMBL/GenBank/DDBJ databases">
        <title>Helianthus annuus Genome sequencing and assembly Release 2.</title>
        <authorList>
            <person name="Gouzy J."/>
            <person name="Langlade N."/>
            <person name="Munos S."/>
        </authorList>
    </citation>
    <scope>NUCLEOTIDE SEQUENCE</scope>
    <source>
        <tissue evidence="2">Leaves</tissue>
    </source>
</reference>
<dbReference type="Proteomes" id="UP000215914">
    <property type="component" value="Unassembled WGS sequence"/>
</dbReference>
<sequence length="77" mass="8459">MAVMLVLMVLIGGCHEDFNAADVMADVMGTFHCGCRGCFIRIIEKKPNNFVRWMIELIDGLDCCTCMLSAVMGKGLV</sequence>
<evidence type="ECO:0000256" key="1">
    <source>
        <dbReference type="SAM" id="SignalP"/>
    </source>
</evidence>
<evidence type="ECO:0000313" key="3">
    <source>
        <dbReference type="Proteomes" id="UP000215914"/>
    </source>
</evidence>
<name>A0A9K3JWQ7_HELAN</name>
<gene>
    <name evidence="2" type="ORF">HanXRQr2_Chr01g0026311</name>
</gene>
<feature type="signal peptide" evidence="1">
    <location>
        <begin position="1"/>
        <end position="16"/>
    </location>
</feature>
<feature type="chain" id="PRO_5039897685" evidence="1">
    <location>
        <begin position="17"/>
        <end position="77"/>
    </location>
</feature>